<dbReference type="Gene3D" id="3.30.250.20">
    <property type="entry name" value="L1 transposable element, C-terminal domain"/>
    <property type="match status" value="1"/>
</dbReference>
<comment type="caution">
    <text evidence="2">The sequence shown here is derived from an EMBL/GenBank/DDBJ whole genome shotgun (WGS) entry which is preliminary data.</text>
</comment>
<feature type="region of interest" description="Disordered" evidence="1">
    <location>
        <begin position="1"/>
        <end position="40"/>
    </location>
</feature>
<evidence type="ECO:0000313" key="3">
    <source>
        <dbReference type="Proteomes" id="UP001279410"/>
    </source>
</evidence>
<reference evidence="2" key="1">
    <citation type="submission" date="2022-08" db="EMBL/GenBank/DDBJ databases">
        <title>Genome sequencing of akame (Lates japonicus).</title>
        <authorList>
            <person name="Hashiguchi Y."/>
            <person name="Takahashi H."/>
        </authorList>
    </citation>
    <scope>NUCLEOTIDE SEQUENCE</scope>
    <source>
        <strain evidence="2">Kochi</strain>
    </source>
</reference>
<dbReference type="Proteomes" id="UP001279410">
    <property type="component" value="Unassembled WGS sequence"/>
</dbReference>
<feature type="compositionally biased region" description="Polar residues" evidence="1">
    <location>
        <begin position="1"/>
        <end position="15"/>
    </location>
</feature>
<feature type="compositionally biased region" description="Basic and acidic residues" evidence="1">
    <location>
        <begin position="114"/>
        <end position="124"/>
    </location>
</feature>
<sequence>MGRKTQLAQTKNTTTDETEEPLANREMEEDGGHDTTHLTANEAAWEVVQKRKEYNAAKRILKEKGVRFQTPFTRMRIHWETGTRVYNSAGEVKQELERRGLAEKTPATAAEAGLESRLRSAMEW</sequence>
<dbReference type="InterPro" id="IPR042566">
    <property type="entry name" value="L1_C"/>
</dbReference>
<organism evidence="2 3">
    <name type="scientific">Lates japonicus</name>
    <name type="common">Japanese lates</name>
    <dbReference type="NCBI Taxonomy" id="270547"/>
    <lineage>
        <taxon>Eukaryota</taxon>
        <taxon>Metazoa</taxon>
        <taxon>Chordata</taxon>
        <taxon>Craniata</taxon>
        <taxon>Vertebrata</taxon>
        <taxon>Euteleostomi</taxon>
        <taxon>Actinopterygii</taxon>
        <taxon>Neopterygii</taxon>
        <taxon>Teleostei</taxon>
        <taxon>Neoteleostei</taxon>
        <taxon>Acanthomorphata</taxon>
        <taxon>Carangaria</taxon>
        <taxon>Carangaria incertae sedis</taxon>
        <taxon>Centropomidae</taxon>
        <taxon>Lates</taxon>
    </lineage>
</organism>
<accession>A0AAD3N8K3</accession>
<gene>
    <name evidence="2" type="ORF">AKAME5_001919500</name>
</gene>
<feature type="compositionally biased region" description="Basic and acidic residues" evidence="1">
    <location>
        <begin position="22"/>
        <end position="36"/>
    </location>
</feature>
<evidence type="ECO:0000256" key="1">
    <source>
        <dbReference type="SAM" id="MobiDB-lite"/>
    </source>
</evidence>
<proteinExistence type="predicted"/>
<evidence type="ECO:0000313" key="2">
    <source>
        <dbReference type="EMBL" id="GLD67870.1"/>
    </source>
</evidence>
<dbReference type="EMBL" id="BRZM01000121">
    <property type="protein sequence ID" value="GLD67870.1"/>
    <property type="molecule type" value="Genomic_DNA"/>
</dbReference>
<feature type="region of interest" description="Disordered" evidence="1">
    <location>
        <begin position="97"/>
        <end position="124"/>
    </location>
</feature>
<name>A0AAD3N8K3_LATJO</name>
<keyword evidence="3" id="KW-1185">Reference proteome</keyword>
<dbReference type="AlphaFoldDB" id="A0AAD3N8K3"/>
<protein>
    <submittedName>
        <fullName evidence="2">Uncharacterized protein</fullName>
    </submittedName>
</protein>